<protein>
    <recommendedName>
        <fullName evidence="1">Cellulose biosynthesis protein BcsE</fullName>
    </recommendedName>
</protein>
<evidence type="ECO:0000256" key="2">
    <source>
        <dbReference type="SAM" id="MobiDB-lite"/>
    </source>
</evidence>
<dbReference type="NCBIfam" id="TIGR03369">
    <property type="entry name" value="cellulose_bcsE"/>
    <property type="match status" value="1"/>
</dbReference>
<organism evidence="3 4">
    <name type="scientific">Chromobacterium phragmitis</name>
    <dbReference type="NCBI Taxonomy" id="2202141"/>
    <lineage>
        <taxon>Bacteria</taxon>
        <taxon>Pseudomonadati</taxon>
        <taxon>Pseudomonadota</taxon>
        <taxon>Betaproteobacteria</taxon>
        <taxon>Neisseriales</taxon>
        <taxon>Chromobacteriaceae</taxon>
        <taxon>Chromobacterium</taxon>
    </lineage>
</organism>
<proteinExistence type="predicted"/>
<evidence type="ECO:0000313" key="3">
    <source>
        <dbReference type="EMBL" id="MEO9382965.1"/>
    </source>
</evidence>
<evidence type="ECO:0000256" key="1">
    <source>
        <dbReference type="NCBIfam" id="TIGR03369"/>
    </source>
</evidence>
<dbReference type="Pfam" id="PF10995">
    <property type="entry name" value="CBP_BcsE"/>
    <property type="match status" value="1"/>
</dbReference>
<comment type="caution">
    <text evidence="3">The sequence shown here is derived from an EMBL/GenBank/DDBJ whole genome shotgun (WGS) entry which is preliminary data.</text>
</comment>
<accession>A0ABV0INY0</accession>
<feature type="region of interest" description="Disordered" evidence="2">
    <location>
        <begin position="486"/>
        <end position="507"/>
    </location>
</feature>
<dbReference type="RefSeq" id="WP_347937597.1">
    <property type="nucleotide sequence ID" value="NZ_CP158160.1"/>
</dbReference>
<keyword evidence="4" id="KW-1185">Reference proteome</keyword>
<dbReference type="InterPro" id="IPR017745">
    <property type="entry name" value="BcsE"/>
</dbReference>
<reference evidence="3 4" key="1">
    <citation type="submission" date="2024-05" db="EMBL/GenBank/DDBJ databases">
        <authorList>
            <person name="De Oliveira J.P."/>
            <person name="Noriler S.A."/>
            <person name="De Oliveira A.G."/>
            <person name="Sipoli D.S."/>
        </authorList>
    </citation>
    <scope>NUCLEOTIDE SEQUENCE [LARGE SCALE GENOMIC DNA]</scope>
    <source>
        <strain evidence="3 4">LABIM192</strain>
    </source>
</reference>
<gene>
    <name evidence="3" type="primary">bcsE</name>
    <name evidence="3" type="ORF">ABI908_02390</name>
</gene>
<dbReference type="Proteomes" id="UP001462502">
    <property type="component" value="Unassembled WGS sequence"/>
</dbReference>
<evidence type="ECO:0000313" key="4">
    <source>
        <dbReference type="Proteomes" id="UP001462502"/>
    </source>
</evidence>
<sequence>MDTSPSLGIHDLPVSATSLAFGGLYLVACDSDALTQALLFVNLPAANAAPLICSCPHSPGSKQNTVWLDRRILSGSLTLLSPKGATPPPLSECLEELSHARDHLRRDPAQKLLVLGNAEDYLNFKHPDASRRELRAAMRWTEARGHCALLLASRQRLDMAAQAMLTMAARQCAGLALAQEIGADTYSWQAEHWMGAGPAEESHASVLTRDAAGALRLLEEESDALASRPAGDILQVYATRASLAGSEPPSPLWQLFEDIPALLDATRDAVAATVLLDTAGRQREILGEAVAKLRQQCGCRLKILVREAGNRRLRQNEEQLMLQLGANLVLPAELHFATAVNLINSLQPAVYQRHSHLEPQKLQDASQPLPDRGYLPPARFADAVRKTVQRSGSIHISNTLVILSPASGIAPREMLAQGRFQRAGDLCTADAAQAYLFLFACGEADVPAALCNLFRLPVSELAENEVRCPDNDAIAQALARLESQPDLPDLSQALSDDAPPDTGRIAPRITLRRGALRRRDNDGEAIDA</sequence>
<dbReference type="EMBL" id="JBDXMI010000001">
    <property type="protein sequence ID" value="MEO9382965.1"/>
    <property type="molecule type" value="Genomic_DNA"/>
</dbReference>
<name>A0ABV0INY0_9NEIS</name>